<gene>
    <name evidence="9" type="ORF">CNYM01_00121</name>
</gene>
<keyword evidence="3 7" id="KW-1133">Transmembrane helix</keyword>
<accession>A0A135UJS7</accession>
<feature type="region of interest" description="Disordered" evidence="6">
    <location>
        <begin position="126"/>
        <end position="145"/>
    </location>
</feature>
<feature type="domain" description="Rhodopsin" evidence="8">
    <location>
        <begin position="3"/>
        <end position="94"/>
    </location>
</feature>
<evidence type="ECO:0000256" key="5">
    <source>
        <dbReference type="ARBA" id="ARBA00038359"/>
    </source>
</evidence>
<evidence type="ECO:0000313" key="10">
    <source>
        <dbReference type="Proteomes" id="UP000070054"/>
    </source>
</evidence>
<feature type="transmembrane region" description="Helical" evidence="7">
    <location>
        <begin position="6"/>
        <end position="27"/>
    </location>
</feature>
<evidence type="ECO:0000313" key="9">
    <source>
        <dbReference type="EMBL" id="KXH60644.1"/>
    </source>
</evidence>
<keyword evidence="10" id="KW-1185">Reference proteome</keyword>
<dbReference type="Proteomes" id="UP000070054">
    <property type="component" value="Unassembled WGS sequence"/>
</dbReference>
<comment type="caution">
    <text evidence="9">The sequence shown here is derived from an EMBL/GenBank/DDBJ whole genome shotgun (WGS) entry which is preliminary data.</text>
</comment>
<feature type="transmembrane region" description="Helical" evidence="7">
    <location>
        <begin position="39"/>
        <end position="59"/>
    </location>
</feature>
<dbReference type="PANTHER" id="PTHR33048">
    <property type="entry name" value="PTH11-LIKE INTEGRAL MEMBRANE PROTEIN (AFU_ORTHOLOGUE AFUA_5G11245)"/>
    <property type="match status" value="1"/>
</dbReference>
<reference evidence="9 10" key="1">
    <citation type="submission" date="2014-02" db="EMBL/GenBank/DDBJ databases">
        <title>The genome sequence of Colletotrichum nymphaeae SA-01.</title>
        <authorList>
            <person name="Baroncelli R."/>
            <person name="Thon M.R."/>
        </authorList>
    </citation>
    <scope>NUCLEOTIDE SEQUENCE [LARGE SCALE GENOMIC DNA]</scope>
    <source>
        <strain evidence="9 10">SA-01</strain>
    </source>
</reference>
<dbReference type="OrthoDB" id="2988756at2759"/>
<organism evidence="9 10">
    <name type="scientific">Colletotrichum nymphaeae SA-01</name>
    <dbReference type="NCBI Taxonomy" id="1460502"/>
    <lineage>
        <taxon>Eukaryota</taxon>
        <taxon>Fungi</taxon>
        <taxon>Dikarya</taxon>
        <taxon>Ascomycota</taxon>
        <taxon>Pezizomycotina</taxon>
        <taxon>Sordariomycetes</taxon>
        <taxon>Hypocreomycetidae</taxon>
        <taxon>Glomerellales</taxon>
        <taxon>Glomerellaceae</taxon>
        <taxon>Colletotrichum</taxon>
        <taxon>Colletotrichum acutatum species complex</taxon>
    </lineage>
</organism>
<dbReference type="Pfam" id="PF20684">
    <property type="entry name" value="Fung_rhodopsin"/>
    <property type="match status" value="1"/>
</dbReference>
<comment type="subcellular location">
    <subcellularLocation>
        <location evidence="1">Membrane</location>
        <topology evidence="1">Multi-pass membrane protein</topology>
    </subcellularLocation>
</comment>
<name>A0A135UJS7_9PEZI</name>
<proteinExistence type="inferred from homology"/>
<feature type="compositionally biased region" description="Polar residues" evidence="6">
    <location>
        <begin position="129"/>
        <end position="145"/>
    </location>
</feature>
<dbReference type="InterPro" id="IPR052337">
    <property type="entry name" value="SAT4-like"/>
</dbReference>
<dbReference type="PANTHER" id="PTHR33048:SF166">
    <property type="entry name" value="PTH11-LIKE INTEGRAL MEMBRANE PROTEIN"/>
    <property type="match status" value="1"/>
</dbReference>
<protein>
    <recommendedName>
        <fullName evidence="8">Rhodopsin domain-containing protein</fullName>
    </recommendedName>
</protein>
<dbReference type="EMBL" id="JEMN01000491">
    <property type="protein sequence ID" value="KXH60644.1"/>
    <property type="molecule type" value="Genomic_DNA"/>
</dbReference>
<comment type="similarity">
    <text evidence="5">Belongs to the SAT4 family.</text>
</comment>
<sequence length="145" mass="15728">MVYFIAMAVCNITTDIALLILPFPTLAVVRLNLKTKIQLAVLFSIGILLIAITIARVPLTLQDSMSQSSRSTWATIEILCSCIVANTPFFYGIIRELQSSVTDASRSGGPVYISKKGLDQKSYELELGPTNSVGNNSSQELVMSP</sequence>
<evidence type="ECO:0000256" key="4">
    <source>
        <dbReference type="ARBA" id="ARBA00023136"/>
    </source>
</evidence>
<evidence type="ECO:0000256" key="6">
    <source>
        <dbReference type="SAM" id="MobiDB-lite"/>
    </source>
</evidence>
<evidence type="ECO:0000256" key="2">
    <source>
        <dbReference type="ARBA" id="ARBA00022692"/>
    </source>
</evidence>
<dbReference type="GO" id="GO:0016020">
    <property type="term" value="C:membrane"/>
    <property type="evidence" value="ECO:0007669"/>
    <property type="project" value="UniProtKB-SubCell"/>
</dbReference>
<evidence type="ECO:0000256" key="7">
    <source>
        <dbReference type="SAM" id="Phobius"/>
    </source>
</evidence>
<dbReference type="AlphaFoldDB" id="A0A135UJS7"/>
<evidence type="ECO:0000256" key="1">
    <source>
        <dbReference type="ARBA" id="ARBA00004141"/>
    </source>
</evidence>
<keyword evidence="4 7" id="KW-0472">Membrane</keyword>
<feature type="transmembrane region" description="Helical" evidence="7">
    <location>
        <begin position="71"/>
        <end position="94"/>
    </location>
</feature>
<dbReference type="InterPro" id="IPR049326">
    <property type="entry name" value="Rhodopsin_dom_fungi"/>
</dbReference>
<evidence type="ECO:0000256" key="3">
    <source>
        <dbReference type="ARBA" id="ARBA00022989"/>
    </source>
</evidence>
<evidence type="ECO:0000259" key="8">
    <source>
        <dbReference type="Pfam" id="PF20684"/>
    </source>
</evidence>
<keyword evidence="2 7" id="KW-0812">Transmembrane</keyword>